<dbReference type="Gene3D" id="3.40.50.150">
    <property type="entry name" value="Vaccinia Virus protein VP39"/>
    <property type="match status" value="1"/>
</dbReference>
<dbReference type="SUPFAM" id="SSF53335">
    <property type="entry name" value="S-adenosyl-L-methionine-dependent methyltransferases"/>
    <property type="match status" value="1"/>
</dbReference>
<evidence type="ECO:0000313" key="3">
    <source>
        <dbReference type="EMBL" id="AKK74692.1"/>
    </source>
</evidence>
<organism evidence="3 4">
    <name type="scientific">Chryseobacterium gallinarum</name>
    <dbReference type="NCBI Taxonomy" id="1324352"/>
    <lineage>
        <taxon>Bacteria</taxon>
        <taxon>Pseudomonadati</taxon>
        <taxon>Bacteroidota</taxon>
        <taxon>Flavobacteriia</taxon>
        <taxon>Flavobacteriales</taxon>
        <taxon>Weeksellaceae</taxon>
        <taxon>Chryseobacterium group</taxon>
        <taxon>Chryseobacterium</taxon>
    </lineage>
</organism>
<evidence type="ECO:0000256" key="1">
    <source>
        <dbReference type="ARBA" id="ARBA00022603"/>
    </source>
</evidence>
<evidence type="ECO:0000256" key="2">
    <source>
        <dbReference type="ARBA" id="ARBA00022679"/>
    </source>
</evidence>
<dbReference type="PATRIC" id="fig|1324352.5.peg.4342"/>
<keyword evidence="1" id="KW-0489">Methyltransferase</keyword>
<dbReference type="Pfam" id="PF04072">
    <property type="entry name" value="LCM"/>
    <property type="match status" value="1"/>
</dbReference>
<reference evidence="3 4" key="1">
    <citation type="submission" date="2014-11" db="EMBL/GenBank/DDBJ databases">
        <authorList>
            <person name="Park G.-S."/>
            <person name="Hong S.-J."/>
            <person name="Jung B.K."/>
            <person name="Khan A.R."/>
            <person name="Kwak Y."/>
            <person name="Shin J.-H."/>
        </authorList>
    </citation>
    <scope>NUCLEOTIDE SEQUENCE [LARGE SCALE GENOMIC DNA]</scope>
    <source>
        <strain evidence="3 4">DSM 27622</strain>
    </source>
</reference>
<dbReference type="InterPro" id="IPR007213">
    <property type="entry name" value="Ppm1/Ppm2/Tcmp"/>
</dbReference>
<dbReference type="AlphaFoldDB" id="A0A0G3MC77"/>
<protein>
    <recommendedName>
        <fullName evidence="5">Class I SAM-dependent methyltransferase</fullName>
    </recommendedName>
</protein>
<dbReference type="EMBL" id="CP009928">
    <property type="protein sequence ID" value="AKK74692.1"/>
    <property type="molecule type" value="Genomic_DNA"/>
</dbReference>
<name>A0A0G3MC77_CHRGL</name>
<evidence type="ECO:0008006" key="5">
    <source>
        <dbReference type="Google" id="ProtNLM"/>
    </source>
</evidence>
<dbReference type="InterPro" id="IPR029063">
    <property type="entry name" value="SAM-dependent_MTases_sf"/>
</dbReference>
<dbReference type="GO" id="GO:0032259">
    <property type="term" value="P:methylation"/>
    <property type="evidence" value="ECO:0007669"/>
    <property type="project" value="UniProtKB-KW"/>
</dbReference>
<dbReference type="RefSeq" id="WP_053329237.1">
    <property type="nucleotide sequence ID" value="NZ_CP009928.1"/>
</dbReference>
<gene>
    <name evidence="3" type="ORF">OK18_20625</name>
</gene>
<dbReference type="GO" id="GO:0008168">
    <property type="term" value="F:methyltransferase activity"/>
    <property type="evidence" value="ECO:0007669"/>
    <property type="project" value="UniProtKB-KW"/>
</dbReference>
<keyword evidence="2" id="KW-0808">Transferase</keyword>
<evidence type="ECO:0000313" key="4">
    <source>
        <dbReference type="Proteomes" id="UP000035213"/>
    </source>
</evidence>
<proteinExistence type="predicted"/>
<accession>A0A0G3MC77</accession>
<dbReference type="Proteomes" id="UP000035213">
    <property type="component" value="Chromosome"/>
</dbReference>
<sequence>MLEKVTDTAKALMAFKAETDTIPYAKKIADYFNIDTPAALKEDFGFQASVLHFEMRSRSLDYFLEKTSASTVLELSAGFSLRGLEYAHRNINTTYLDTDLNSIITAKTGMLENMGETVPSNLQFLDLDALDEKSFPAVSSEVLIINEGLLMYFNRESQRRILRNIHSLLNKNGGTWVTADIYLKHETHTLGSDRDKKWNTFFKKNNVHENYFESFGQAEQFFHDNGFRIIEKYEPEFEKLSSLPKLLETGTPKQLELLKSRGRIQETWQLAVK</sequence>
<dbReference type="KEGG" id="cgn:OK18_20625"/>